<dbReference type="Pfam" id="PF13472">
    <property type="entry name" value="Lipase_GDSL_2"/>
    <property type="match status" value="1"/>
</dbReference>
<reference evidence="3 4" key="1">
    <citation type="submission" date="2016-09" db="EMBL/GenBank/DDBJ databases">
        <title>Draft genome sequence of the soil isolate, Lysinibacillus fusiformis M5, a potential hypoxanthine producer.</title>
        <authorList>
            <person name="Gallegos-Monterrosa R."/>
            <person name="Maroti G."/>
            <person name="Balint B."/>
            <person name="Kovacs A.T."/>
        </authorList>
    </citation>
    <scope>NUCLEOTIDE SEQUENCE [LARGE SCALE GENOMIC DNA]</scope>
    <source>
        <strain evidence="3 4">M5</strain>
    </source>
</reference>
<accession>A0A1E4R7K4</accession>
<dbReference type="RefSeq" id="WP_069481457.1">
    <property type="nucleotide sequence ID" value="NZ_KV766182.1"/>
</dbReference>
<dbReference type="InterPro" id="IPR013830">
    <property type="entry name" value="SGNH_hydro"/>
</dbReference>
<feature type="chain" id="PRO_5009162142" description="SGNH hydrolase-type esterase domain-containing protein" evidence="1">
    <location>
        <begin position="21"/>
        <end position="226"/>
    </location>
</feature>
<evidence type="ECO:0000313" key="4">
    <source>
        <dbReference type="Proteomes" id="UP000094784"/>
    </source>
</evidence>
<dbReference type="OrthoDB" id="1652311at2"/>
<organism evidence="3 4">
    <name type="scientific">Lysinibacillus fusiformis</name>
    <dbReference type="NCBI Taxonomy" id="28031"/>
    <lineage>
        <taxon>Bacteria</taxon>
        <taxon>Bacillati</taxon>
        <taxon>Bacillota</taxon>
        <taxon>Bacilli</taxon>
        <taxon>Bacillales</taxon>
        <taxon>Bacillaceae</taxon>
        <taxon>Lysinibacillus</taxon>
    </lineage>
</organism>
<dbReference type="InterPro" id="IPR036514">
    <property type="entry name" value="SGNH_hydro_sf"/>
</dbReference>
<evidence type="ECO:0000256" key="1">
    <source>
        <dbReference type="SAM" id="SignalP"/>
    </source>
</evidence>
<dbReference type="AlphaFoldDB" id="A0A1E4R7K4"/>
<dbReference type="Gene3D" id="3.40.50.1110">
    <property type="entry name" value="SGNH hydrolase"/>
    <property type="match status" value="1"/>
</dbReference>
<dbReference type="PROSITE" id="PS51257">
    <property type="entry name" value="PROKAR_LIPOPROTEIN"/>
    <property type="match status" value="1"/>
</dbReference>
<dbReference type="SUPFAM" id="SSF52266">
    <property type="entry name" value="SGNH hydrolase"/>
    <property type="match status" value="1"/>
</dbReference>
<sequence>MLKKASIFLLMGVIAMTATACVDNKNGITTPENAENKTISDDYMYDSIFKNSLFVGDSITEGFFNQELIDDTKVIADKGKITVLALETDVNDVVAKNPDHVFMNFGINDLLIRMDLDGKPVTDPIQFSIDHYSAFIQKIKKELPSAHIHILSVTPVTKEALQEYPQYKHIDAYNTKLQALAITEEVEFIDLSSIFEKRSDLHVEDGVHFKADFYKLLLEQLKTSVQ</sequence>
<dbReference type="Proteomes" id="UP000094784">
    <property type="component" value="Unassembled WGS sequence"/>
</dbReference>
<evidence type="ECO:0000259" key="2">
    <source>
        <dbReference type="Pfam" id="PF13472"/>
    </source>
</evidence>
<comment type="caution">
    <text evidence="3">The sequence shown here is derived from an EMBL/GenBank/DDBJ whole genome shotgun (WGS) entry which is preliminary data.</text>
</comment>
<feature type="domain" description="SGNH hydrolase-type esterase" evidence="2">
    <location>
        <begin position="54"/>
        <end position="215"/>
    </location>
</feature>
<evidence type="ECO:0000313" key="3">
    <source>
        <dbReference type="EMBL" id="ODV56467.1"/>
    </source>
</evidence>
<protein>
    <recommendedName>
        <fullName evidence="2">SGNH hydrolase-type esterase domain-containing protein</fullName>
    </recommendedName>
</protein>
<proteinExistence type="predicted"/>
<keyword evidence="1" id="KW-0732">Signal</keyword>
<feature type="signal peptide" evidence="1">
    <location>
        <begin position="1"/>
        <end position="20"/>
    </location>
</feature>
<name>A0A1E4R7K4_9BACI</name>
<gene>
    <name evidence="3" type="ORF">BG258_11450</name>
</gene>
<dbReference type="EMBL" id="MECQ01000001">
    <property type="protein sequence ID" value="ODV56467.1"/>
    <property type="molecule type" value="Genomic_DNA"/>
</dbReference>